<dbReference type="OMA" id="WGLRTTH"/>
<protein>
    <submittedName>
        <fullName evidence="1">Amidase 1</fullName>
    </submittedName>
</protein>
<evidence type="ECO:0000313" key="2">
    <source>
        <dbReference type="Proteomes" id="UP000187609"/>
    </source>
</evidence>
<evidence type="ECO:0000313" key="1">
    <source>
        <dbReference type="EMBL" id="OIT18778.1"/>
    </source>
</evidence>
<dbReference type="Proteomes" id="UP000187609">
    <property type="component" value="Unassembled WGS sequence"/>
</dbReference>
<feature type="non-terminal residue" evidence="1">
    <location>
        <position position="64"/>
    </location>
</feature>
<gene>
    <name evidence="1" type="primary">AMI1_0</name>
    <name evidence="1" type="ORF">A4A49_61132</name>
</gene>
<dbReference type="PANTHER" id="PTHR46310">
    <property type="entry name" value="AMIDASE 1"/>
    <property type="match status" value="1"/>
</dbReference>
<dbReference type="SMR" id="A0A1J6JLY2"/>
<dbReference type="Gene3D" id="3.90.1300.10">
    <property type="entry name" value="Amidase signature (AS) domain"/>
    <property type="match status" value="1"/>
</dbReference>
<dbReference type="AlphaFoldDB" id="A0A1J6JLY2"/>
<feature type="non-terminal residue" evidence="1">
    <location>
        <position position="1"/>
    </location>
</feature>
<dbReference type="SUPFAM" id="SSF75304">
    <property type="entry name" value="Amidase signature (AS) enzymes"/>
    <property type="match status" value="1"/>
</dbReference>
<reference evidence="1" key="1">
    <citation type="submission" date="2016-11" db="EMBL/GenBank/DDBJ databases">
        <title>The genome of Nicotiana attenuata.</title>
        <authorList>
            <person name="Xu S."/>
            <person name="Brockmoeller T."/>
            <person name="Gaquerel E."/>
            <person name="Navarro A."/>
            <person name="Kuhl H."/>
            <person name="Gase K."/>
            <person name="Ling Z."/>
            <person name="Zhou W."/>
            <person name="Kreitzer C."/>
            <person name="Stanke M."/>
            <person name="Tang H."/>
            <person name="Lyons E."/>
            <person name="Pandey P."/>
            <person name="Pandey S.P."/>
            <person name="Timmermann B."/>
            <person name="Baldwin I.T."/>
        </authorList>
    </citation>
    <scope>NUCLEOTIDE SEQUENCE [LARGE SCALE GENOMIC DNA]</scope>
    <source>
        <strain evidence="1">UT</strain>
    </source>
</reference>
<accession>A0A1J6JLY2</accession>
<comment type="caution">
    <text evidence="1">The sequence shown here is derived from an EMBL/GenBank/DDBJ whole genome shotgun (WGS) entry which is preliminary data.</text>
</comment>
<name>A0A1J6JLY2_NICAT</name>
<sequence length="64" mass="6551">DSGILAIPTVPGPPPKLRSETSALEGFRVKAFSLLSIAGVSGFCQVSIPLGMQDNLPISVSLLG</sequence>
<keyword evidence="2" id="KW-1185">Reference proteome</keyword>
<dbReference type="STRING" id="49451.A0A1J6JLY2"/>
<dbReference type="PANTHER" id="PTHR46310:SF7">
    <property type="entry name" value="AMIDASE 1"/>
    <property type="match status" value="1"/>
</dbReference>
<dbReference type="EMBL" id="MJEQ01017667">
    <property type="protein sequence ID" value="OIT18778.1"/>
    <property type="molecule type" value="Genomic_DNA"/>
</dbReference>
<dbReference type="InterPro" id="IPR036928">
    <property type="entry name" value="AS_sf"/>
</dbReference>
<dbReference type="Gramene" id="OIT18778">
    <property type="protein sequence ID" value="OIT18778"/>
    <property type="gene ID" value="A4A49_61132"/>
</dbReference>
<organism evidence="1 2">
    <name type="scientific">Nicotiana attenuata</name>
    <name type="common">Coyote tobacco</name>
    <dbReference type="NCBI Taxonomy" id="49451"/>
    <lineage>
        <taxon>Eukaryota</taxon>
        <taxon>Viridiplantae</taxon>
        <taxon>Streptophyta</taxon>
        <taxon>Embryophyta</taxon>
        <taxon>Tracheophyta</taxon>
        <taxon>Spermatophyta</taxon>
        <taxon>Magnoliopsida</taxon>
        <taxon>eudicotyledons</taxon>
        <taxon>Gunneridae</taxon>
        <taxon>Pentapetalae</taxon>
        <taxon>asterids</taxon>
        <taxon>lamiids</taxon>
        <taxon>Solanales</taxon>
        <taxon>Solanaceae</taxon>
        <taxon>Nicotianoideae</taxon>
        <taxon>Nicotianeae</taxon>
        <taxon>Nicotiana</taxon>
    </lineage>
</organism>
<proteinExistence type="predicted"/>